<evidence type="ECO:0008006" key="3">
    <source>
        <dbReference type="Google" id="ProtNLM"/>
    </source>
</evidence>
<dbReference type="RefSeq" id="WP_224058288.1">
    <property type="nucleotide sequence ID" value="NZ_CP023699.1"/>
</dbReference>
<proteinExistence type="predicted"/>
<reference evidence="2" key="1">
    <citation type="journal article" date="2006" name="Proc. Natl. Acad. Sci. U.S.A.">
        <title>Amplification of the entire kanamycin biosynthetic gene cluster during empirical strain improvement of Streptomyces kanamyceticus.</title>
        <authorList>
            <person name="Yanai K."/>
            <person name="Murakami T."/>
            <person name="Bibb M."/>
        </authorList>
    </citation>
    <scope>NUCLEOTIDE SEQUENCE</scope>
    <source>
        <strain evidence="2">NBRC 13414</strain>
    </source>
</reference>
<feature type="signal peptide" evidence="1">
    <location>
        <begin position="1"/>
        <end position="32"/>
    </location>
</feature>
<feature type="chain" id="PRO_5004188773" description="PASTA domain-containing protein" evidence="1">
    <location>
        <begin position="33"/>
        <end position="108"/>
    </location>
</feature>
<evidence type="ECO:0000256" key="1">
    <source>
        <dbReference type="SAM" id="SignalP"/>
    </source>
</evidence>
<dbReference type="AlphaFoldDB" id="Q1EQG2"/>
<accession>Q1EQG2</accession>
<evidence type="ECO:0000313" key="2">
    <source>
        <dbReference type="EMBL" id="BAE95558.1"/>
    </source>
</evidence>
<organism evidence="2">
    <name type="scientific">Streptomyces kanamyceticus</name>
    <dbReference type="NCBI Taxonomy" id="1967"/>
    <lineage>
        <taxon>Bacteria</taxon>
        <taxon>Bacillati</taxon>
        <taxon>Actinomycetota</taxon>
        <taxon>Actinomycetes</taxon>
        <taxon>Kitasatosporales</taxon>
        <taxon>Streptomycetaceae</taxon>
        <taxon>Streptomyces</taxon>
    </lineage>
</organism>
<sequence>MRVSVKPRLRRAGVVVGGAAAATLLAVTTAAAAGPPMPELRGRGLMHVFSTLDYRTRVDVRDVSGAHRHVLWPLSWKVCTQSPAAGQQFDRGPVAIGVVKNGERCPKK</sequence>
<protein>
    <recommendedName>
        <fullName evidence="3">PASTA domain-containing protein</fullName>
    </recommendedName>
</protein>
<dbReference type="EMBL" id="AB254080">
    <property type="protein sequence ID" value="BAE95558.1"/>
    <property type="molecule type" value="Genomic_DNA"/>
</dbReference>
<keyword evidence="1" id="KW-0732">Signal</keyword>
<name>Q1EQG2_STRKN</name>